<dbReference type="InterPro" id="IPR036390">
    <property type="entry name" value="WH_DNA-bd_sf"/>
</dbReference>
<comment type="caution">
    <text evidence="5">The sequence shown here is derived from an EMBL/GenBank/DDBJ whole genome shotgun (WGS) entry which is preliminary data.</text>
</comment>
<dbReference type="EMBL" id="BMHP01000003">
    <property type="protein sequence ID" value="GGD77324.1"/>
    <property type="molecule type" value="Genomic_DNA"/>
</dbReference>
<sequence>MIKQLNKNIPVPLYFQLKQQIIEQLETRELNPGDPIPSERELSELYEISRMTVRQALHELVNEGRLKREQGKGTFVAKPKISQGLFKLTSFSEDMILRGMHPDAYVVNVTVEQAKPSICEVMQIKKTTPVLILTRVRLADSKPMALETTHLSLNRFPNLDKEQFDGVSLYSILQNKYNTVPFAASQTIEAGMPTANEVHLLETTLQDPVMLIERVTRDEEGNPFEFVKSVYPGDRYKFHSDLLR</sequence>
<dbReference type="PANTHER" id="PTHR44846">
    <property type="entry name" value="MANNOSYL-D-GLYCERATE TRANSPORT/METABOLISM SYSTEM REPRESSOR MNGR-RELATED"/>
    <property type="match status" value="1"/>
</dbReference>
<dbReference type="InterPro" id="IPR050679">
    <property type="entry name" value="Bact_HTH_transcr_reg"/>
</dbReference>
<proteinExistence type="predicted"/>
<dbReference type="InterPro" id="IPR000524">
    <property type="entry name" value="Tscrpt_reg_HTH_GntR"/>
</dbReference>
<evidence type="ECO:0000313" key="6">
    <source>
        <dbReference type="Proteomes" id="UP000612456"/>
    </source>
</evidence>
<dbReference type="Gene3D" id="1.10.10.10">
    <property type="entry name" value="Winged helix-like DNA-binding domain superfamily/Winged helix DNA-binding domain"/>
    <property type="match status" value="1"/>
</dbReference>
<dbReference type="InterPro" id="IPR036388">
    <property type="entry name" value="WH-like_DNA-bd_sf"/>
</dbReference>
<dbReference type="Pfam" id="PF07702">
    <property type="entry name" value="UTRA"/>
    <property type="match status" value="1"/>
</dbReference>
<dbReference type="SUPFAM" id="SSF46785">
    <property type="entry name" value="Winged helix' DNA-binding domain"/>
    <property type="match status" value="1"/>
</dbReference>
<dbReference type="GO" id="GO:0003677">
    <property type="term" value="F:DNA binding"/>
    <property type="evidence" value="ECO:0007669"/>
    <property type="project" value="UniProtKB-KW"/>
</dbReference>
<evidence type="ECO:0000256" key="3">
    <source>
        <dbReference type="ARBA" id="ARBA00023163"/>
    </source>
</evidence>
<dbReference type="RefSeq" id="WP_188994084.1">
    <property type="nucleotide sequence ID" value="NZ_BMHP01000003.1"/>
</dbReference>
<dbReference type="Pfam" id="PF00392">
    <property type="entry name" value="GntR"/>
    <property type="match status" value="1"/>
</dbReference>
<reference evidence="5" key="2">
    <citation type="submission" date="2020-09" db="EMBL/GenBank/DDBJ databases">
        <authorList>
            <person name="Sun Q."/>
            <person name="Zhou Y."/>
        </authorList>
    </citation>
    <scope>NUCLEOTIDE SEQUENCE</scope>
    <source>
        <strain evidence="5">CGMCC 1.15178</strain>
    </source>
</reference>
<dbReference type="Proteomes" id="UP000612456">
    <property type="component" value="Unassembled WGS sequence"/>
</dbReference>
<evidence type="ECO:0000313" key="5">
    <source>
        <dbReference type="EMBL" id="GGD77324.1"/>
    </source>
</evidence>
<keyword evidence="6" id="KW-1185">Reference proteome</keyword>
<dbReference type="Gene3D" id="3.40.1410.10">
    <property type="entry name" value="Chorismate lyase-like"/>
    <property type="match status" value="1"/>
</dbReference>
<dbReference type="PRINTS" id="PR00035">
    <property type="entry name" value="HTHGNTR"/>
</dbReference>
<keyword evidence="1" id="KW-0805">Transcription regulation</keyword>
<dbReference type="InterPro" id="IPR028978">
    <property type="entry name" value="Chorismate_lyase_/UTRA_dom_sf"/>
</dbReference>
<organism evidence="5 6">
    <name type="scientific">Paenibacillus nasutitermitis</name>
    <dbReference type="NCBI Taxonomy" id="1652958"/>
    <lineage>
        <taxon>Bacteria</taxon>
        <taxon>Bacillati</taxon>
        <taxon>Bacillota</taxon>
        <taxon>Bacilli</taxon>
        <taxon>Bacillales</taxon>
        <taxon>Paenibacillaceae</taxon>
        <taxon>Paenibacillus</taxon>
    </lineage>
</organism>
<dbReference type="FunFam" id="1.10.10.10:FF:000079">
    <property type="entry name" value="GntR family transcriptional regulator"/>
    <property type="match status" value="1"/>
</dbReference>
<feature type="domain" description="HTH gntR-type" evidence="4">
    <location>
        <begin position="11"/>
        <end position="79"/>
    </location>
</feature>
<reference evidence="5" key="1">
    <citation type="journal article" date="2014" name="Int. J. Syst. Evol. Microbiol.">
        <title>Complete genome sequence of Corynebacterium casei LMG S-19264T (=DSM 44701T), isolated from a smear-ripened cheese.</title>
        <authorList>
            <consortium name="US DOE Joint Genome Institute (JGI-PGF)"/>
            <person name="Walter F."/>
            <person name="Albersmeier A."/>
            <person name="Kalinowski J."/>
            <person name="Ruckert C."/>
        </authorList>
    </citation>
    <scope>NUCLEOTIDE SEQUENCE</scope>
    <source>
        <strain evidence="5">CGMCC 1.15178</strain>
    </source>
</reference>
<dbReference type="PANTHER" id="PTHR44846:SF1">
    <property type="entry name" value="MANNOSYL-D-GLYCERATE TRANSPORT_METABOLISM SYSTEM REPRESSOR MNGR-RELATED"/>
    <property type="match status" value="1"/>
</dbReference>
<dbReference type="SMART" id="SM00345">
    <property type="entry name" value="HTH_GNTR"/>
    <property type="match status" value="1"/>
</dbReference>
<dbReference type="AlphaFoldDB" id="A0A916Z6K9"/>
<name>A0A916Z6K9_9BACL</name>
<dbReference type="SUPFAM" id="SSF64288">
    <property type="entry name" value="Chorismate lyase-like"/>
    <property type="match status" value="1"/>
</dbReference>
<gene>
    <name evidence="5" type="primary">dasR</name>
    <name evidence="5" type="ORF">GCM10010911_39170</name>
</gene>
<keyword evidence="2" id="KW-0238">DNA-binding</keyword>
<dbReference type="InterPro" id="IPR011663">
    <property type="entry name" value="UTRA"/>
</dbReference>
<evidence type="ECO:0000259" key="4">
    <source>
        <dbReference type="PROSITE" id="PS50949"/>
    </source>
</evidence>
<protein>
    <submittedName>
        <fullName evidence="5">HTH-type transcriptional repressor DasR</fullName>
    </submittedName>
</protein>
<dbReference type="SMART" id="SM00866">
    <property type="entry name" value="UTRA"/>
    <property type="match status" value="1"/>
</dbReference>
<dbReference type="PROSITE" id="PS50949">
    <property type="entry name" value="HTH_GNTR"/>
    <property type="match status" value="1"/>
</dbReference>
<dbReference type="GO" id="GO:0045892">
    <property type="term" value="P:negative regulation of DNA-templated transcription"/>
    <property type="evidence" value="ECO:0007669"/>
    <property type="project" value="TreeGrafter"/>
</dbReference>
<accession>A0A916Z6K9</accession>
<keyword evidence="3" id="KW-0804">Transcription</keyword>
<dbReference type="GO" id="GO:0003700">
    <property type="term" value="F:DNA-binding transcription factor activity"/>
    <property type="evidence" value="ECO:0007669"/>
    <property type="project" value="InterPro"/>
</dbReference>
<evidence type="ECO:0000256" key="2">
    <source>
        <dbReference type="ARBA" id="ARBA00023125"/>
    </source>
</evidence>
<evidence type="ECO:0000256" key="1">
    <source>
        <dbReference type="ARBA" id="ARBA00023015"/>
    </source>
</evidence>
<dbReference type="CDD" id="cd07377">
    <property type="entry name" value="WHTH_GntR"/>
    <property type="match status" value="1"/>
</dbReference>